<gene>
    <name evidence="2" type="ORF">Taro_005637</name>
</gene>
<comment type="caution">
    <text evidence="2">The sequence shown here is derived from an EMBL/GenBank/DDBJ whole genome shotgun (WGS) entry which is preliminary data.</text>
</comment>
<evidence type="ECO:0000313" key="3">
    <source>
        <dbReference type="Proteomes" id="UP000652761"/>
    </source>
</evidence>
<protein>
    <recommendedName>
        <fullName evidence="4">Aminotransferase-like plant mobile domain-containing protein</fullName>
    </recommendedName>
</protein>
<feature type="region of interest" description="Disordered" evidence="1">
    <location>
        <begin position="507"/>
        <end position="529"/>
    </location>
</feature>
<proteinExistence type="predicted"/>
<dbReference type="EMBL" id="NMUH01000160">
    <property type="protein sequence ID" value="MQL73280.1"/>
    <property type="molecule type" value="Genomic_DNA"/>
</dbReference>
<dbReference type="AlphaFoldDB" id="A0A843TUV7"/>
<feature type="region of interest" description="Disordered" evidence="1">
    <location>
        <begin position="639"/>
        <end position="713"/>
    </location>
</feature>
<dbReference type="OrthoDB" id="1642709at2759"/>
<feature type="compositionally biased region" description="Polar residues" evidence="1">
    <location>
        <begin position="656"/>
        <end position="669"/>
    </location>
</feature>
<feature type="compositionally biased region" description="Polar residues" evidence="1">
    <location>
        <begin position="676"/>
        <end position="695"/>
    </location>
</feature>
<evidence type="ECO:0000313" key="2">
    <source>
        <dbReference type="EMBL" id="MQL73280.1"/>
    </source>
</evidence>
<evidence type="ECO:0008006" key="4">
    <source>
        <dbReference type="Google" id="ProtNLM"/>
    </source>
</evidence>
<dbReference type="Proteomes" id="UP000652761">
    <property type="component" value="Unassembled WGS sequence"/>
</dbReference>
<organism evidence="2 3">
    <name type="scientific">Colocasia esculenta</name>
    <name type="common">Wild taro</name>
    <name type="synonym">Arum esculentum</name>
    <dbReference type="NCBI Taxonomy" id="4460"/>
    <lineage>
        <taxon>Eukaryota</taxon>
        <taxon>Viridiplantae</taxon>
        <taxon>Streptophyta</taxon>
        <taxon>Embryophyta</taxon>
        <taxon>Tracheophyta</taxon>
        <taxon>Spermatophyta</taxon>
        <taxon>Magnoliopsida</taxon>
        <taxon>Liliopsida</taxon>
        <taxon>Araceae</taxon>
        <taxon>Aroideae</taxon>
        <taxon>Colocasieae</taxon>
        <taxon>Colocasia</taxon>
    </lineage>
</organism>
<reference evidence="2" key="1">
    <citation type="submission" date="2017-07" db="EMBL/GenBank/DDBJ databases">
        <title>Taro Niue Genome Assembly and Annotation.</title>
        <authorList>
            <person name="Atibalentja N."/>
            <person name="Keating K."/>
            <person name="Fields C.J."/>
        </authorList>
    </citation>
    <scope>NUCLEOTIDE SEQUENCE</scope>
    <source>
        <strain evidence="2">Niue_2</strain>
        <tissue evidence="2">Leaf</tissue>
    </source>
</reference>
<accession>A0A843TUV7</accession>
<keyword evidence="3" id="KW-1185">Reference proteome</keyword>
<sequence>MGDLHHYHEMLDQRGRHLSTCRLSIGVSGIPVSGHFYEEVYLDNLHRDCSTGKGSYIMSYSFRYLMKVWRDLARCGKEQCPKASQGNVRVSFNAWVRFFYNSPYCFCDGFASDTHDPASYMQLSVDFEDNHRHLCALRDGGRNPRRLPDRTYLAAYVMYWLGTFVLPFGGRGVGQAGAYISDESDKRRIYHLPHHAAAETSFCKDWLCYIRPSVLAFRKGSSLYLEPYYPCRFARNFSHDQQLVVSSWWCYFARHDPSPGCFIPEQQREGRVDIYYVRWWFRHNLIFREHASHIKEAEDARLARTEVPAELISASFLRQEFPTLAGTTRALRHRSVKGQASALAERNAYVGALKPLTRPDSCSTASRGGGVSPGQASALAERNAYVGALKPLTRPDSCSTASRGGGVSPVIYSWWHISCWTASTPWTRHFRALFSQRASSICQRSRNRPLPIAESVERAKRQVLYSRLPIGGPQGPLPRTRKLCALLGMRVQSGLRRMKMRTLSPMTTITPLDGTPSPDGADLPGHHPLSRGMRRRALLLVRKRVTISSTTEPPGTTPPEEGEIPRRTSGESSDTVRLIEEFMVESPTIASSPSIVVTAGAGTASPSPAVTSSLPGASEPLTDGSAYALAGECSCLPKAPGLEATTGDAREATCSAEGSRSDPTPSGTQAADGDSLQPSSGENFPGESSTFSSHDVSWPDAPRAVKCPGRRGA</sequence>
<name>A0A843TUV7_COLES</name>
<feature type="region of interest" description="Disordered" evidence="1">
    <location>
        <begin position="545"/>
        <end position="574"/>
    </location>
</feature>
<evidence type="ECO:0000256" key="1">
    <source>
        <dbReference type="SAM" id="MobiDB-lite"/>
    </source>
</evidence>